<keyword evidence="2" id="KW-1185">Reference proteome</keyword>
<dbReference type="AlphaFoldDB" id="A0A0A2TFU6"/>
<comment type="caution">
    <text evidence="1">The sequence shown here is derived from an EMBL/GenBank/DDBJ whole genome shotgun (WGS) entry which is preliminary data.</text>
</comment>
<protein>
    <recommendedName>
        <fullName evidence="3">DUF2007 domain-containing protein</fullName>
    </recommendedName>
</protein>
<dbReference type="RefSeq" id="WP_036818023.1">
    <property type="nucleotide sequence ID" value="NZ_AVBF01000015.1"/>
</dbReference>
<evidence type="ECO:0000313" key="2">
    <source>
        <dbReference type="Proteomes" id="UP000030147"/>
    </source>
</evidence>
<accession>A0A0A2TFU6</accession>
<evidence type="ECO:0008006" key="3">
    <source>
        <dbReference type="Google" id="ProtNLM"/>
    </source>
</evidence>
<dbReference type="OrthoDB" id="2942794at2"/>
<dbReference type="Proteomes" id="UP000030147">
    <property type="component" value="Unassembled WGS sequence"/>
</dbReference>
<name>A0A0A2TFU6_9BACI</name>
<evidence type="ECO:0000313" key="1">
    <source>
        <dbReference type="EMBL" id="KGP73308.1"/>
    </source>
</evidence>
<reference evidence="1 2" key="1">
    <citation type="journal article" date="2015" name="Stand. Genomic Sci.">
        <title>High quality draft genome sequence of the moderately halophilic bacterium Pontibacillus yanchengensis Y32(T) and comparison among Pontibacillus genomes.</title>
        <authorList>
            <person name="Huang J."/>
            <person name="Qiao Z.X."/>
            <person name="Tang J.W."/>
            <person name="Wang G."/>
        </authorList>
    </citation>
    <scope>NUCLEOTIDE SEQUENCE [LARGE SCALE GENOMIC DNA]</scope>
    <source>
        <strain evidence="1 2">Y32</strain>
    </source>
</reference>
<dbReference type="STRING" id="1385514.N782_06535"/>
<proteinExistence type="predicted"/>
<organism evidence="1 2">
    <name type="scientific">Pontibacillus yanchengensis Y32</name>
    <dbReference type="NCBI Taxonomy" id="1385514"/>
    <lineage>
        <taxon>Bacteria</taxon>
        <taxon>Bacillati</taxon>
        <taxon>Bacillota</taxon>
        <taxon>Bacilli</taxon>
        <taxon>Bacillales</taxon>
        <taxon>Bacillaceae</taxon>
        <taxon>Pontibacillus</taxon>
    </lineage>
</organism>
<sequence>MHFLANLIEYVFSSKKTLIYTTFSKKEYYLIVSKLKAVSVKYRVASTADFSSAPGGSYSDLGNEYKFYVAKQDEGKALEAIHHKSK</sequence>
<dbReference type="EMBL" id="AVBF01000015">
    <property type="protein sequence ID" value="KGP73308.1"/>
    <property type="molecule type" value="Genomic_DNA"/>
</dbReference>
<gene>
    <name evidence="1" type="ORF">N782_06535</name>
</gene>